<dbReference type="OrthoDB" id="2506088at2759"/>
<accession>A0A4P9WJP1</accession>
<dbReference type="AlphaFoldDB" id="A0A4P9WJP1"/>
<sequence>MIVSDHPMRTISTRIEVRTAPCSCGRTTFLVATQKSGTVKSHGNFGTWNGLHMESLVGRDYKAFVQVEVSTGHRIMGGLPTAKWAAVQDALGQLAAFDYARQIKEGDKYVSKLKNSIRSLHFAVTSASIILLGGEKFHFLVHLLVDVHRFGSPTLFATKRHSPQAATIVCPPLHSLRSTDGSSLAHWSKLRGEDQTMIVTVQEYAVVYQGQDHAGNRVDIHYNTSQGLPWGMGCPAQTSTQRLVSVLIPHVLGVLNTQLDCQYRRCGMVSNWRVWKERQVTEVWYLRVEHSHPYQYKSNMICRPATQTVYQKLPWARDRVIIQEKATDQARSQVTQDLNKAKHETASAASSQVLSTFVHIQTPGEMAPMAADIYLIGMVGSW</sequence>
<evidence type="ECO:0000313" key="2">
    <source>
        <dbReference type="Proteomes" id="UP000269721"/>
    </source>
</evidence>
<reference evidence="2" key="1">
    <citation type="journal article" date="2018" name="Nat. Microbiol.">
        <title>Leveraging single-cell genomics to expand the fungal tree of life.</title>
        <authorList>
            <person name="Ahrendt S.R."/>
            <person name="Quandt C.A."/>
            <person name="Ciobanu D."/>
            <person name="Clum A."/>
            <person name="Salamov A."/>
            <person name="Andreopoulos B."/>
            <person name="Cheng J.F."/>
            <person name="Woyke T."/>
            <person name="Pelin A."/>
            <person name="Henrissat B."/>
            <person name="Reynolds N.K."/>
            <person name="Benny G.L."/>
            <person name="Smith M.E."/>
            <person name="James T.Y."/>
            <person name="Grigoriev I.V."/>
        </authorList>
    </citation>
    <scope>NUCLEOTIDE SEQUENCE [LARGE SCALE GENOMIC DNA]</scope>
</reference>
<dbReference type="EMBL" id="KZ994920">
    <property type="protein sequence ID" value="RKO91748.1"/>
    <property type="molecule type" value="Genomic_DNA"/>
</dbReference>
<dbReference type="Proteomes" id="UP000269721">
    <property type="component" value="Unassembled WGS sequence"/>
</dbReference>
<gene>
    <name evidence="1" type="ORF">BDK51DRAFT_26070</name>
</gene>
<proteinExistence type="predicted"/>
<keyword evidence="2" id="KW-1185">Reference proteome</keyword>
<name>A0A4P9WJP1_9FUNG</name>
<evidence type="ECO:0000313" key="1">
    <source>
        <dbReference type="EMBL" id="RKO91748.1"/>
    </source>
</evidence>
<organism evidence="1 2">
    <name type="scientific">Blyttiomyces helicus</name>
    <dbReference type="NCBI Taxonomy" id="388810"/>
    <lineage>
        <taxon>Eukaryota</taxon>
        <taxon>Fungi</taxon>
        <taxon>Fungi incertae sedis</taxon>
        <taxon>Chytridiomycota</taxon>
        <taxon>Chytridiomycota incertae sedis</taxon>
        <taxon>Chytridiomycetes</taxon>
        <taxon>Chytridiomycetes incertae sedis</taxon>
        <taxon>Blyttiomyces</taxon>
    </lineage>
</organism>
<protein>
    <submittedName>
        <fullName evidence="1">Uncharacterized protein</fullName>
    </submittedName>
</protein>